<dbReference type="AlphaFoldDB" id="A0A919JM90"/>
<dbReference type="RefSeq" id="WP_203772872.1">
    <property type="nucleotide sequence ID" value="NZ_BAAAYJ010000085.1"/>
</dbReference>
<sequence length="560" mass="62144">MFANLVGHLGVRSVWVLLAGSAATVGGLALVWIFMMMLMSFVGLIILMIRTPLPVRAKWSTQVVDPLIESDQEYCLLLRPFGYDGEIVLPVLPPIASEDLPWHRRPGAAQGLIQRTKPIEQIIAESVREACRVRTYSVVDQGIAFAPPGPTYLRARNDRWHLPVHRLIARAHTILVLLPPDVPIGRGLEWEMAQVAYLGLQSRVVFILPPPDNRSDQGCPPAHRLFHLMALLRHGATAAPADIRYQASEYREYALESPILAWLEDGIHVQTIGVDHGRRSGERRAKRRHFAVETYTSALVPQLREMSRERADLGFDARYEARHWPEPEPLNAANDIQTAGQCVICDKTTVPKKRRHRATVLALVVLPVFGCLFGIRWYWQDSTGSWPEVPPPSASPTINSCIVGTWRLTHPQSAHRAFLPPLSGSAATPSTAGFFTAPSPRFLPENRGIVFTFGADGAGSVSWNDARLESFPAAGSEYEVVAQGHELFRYTVGAGRLSYRSITTEGVISTQWSALAAVEPLRPVIPPEGYSCSHDDLILRGPSAVDHTVEWQVRLRRKAD</sequence>
<keyword evidence="1" id="KW-0812">Transmembrane</keyword>
<dbReference type="EMBL" id="BOMQ01000063">
    <property type="protein sequence ID" value="GIE51910.1"/>
    <property type="molecule type" value="Genomic_DNA"/>
</dbReference>
<feature type="transmembrane region" description="Helical" evidence="1">
    <location>
        <begin position="360"/>
        <end position="379"/>
    </location>
</feature>
<proteinExistence type="predicted"/>
<keyword evidence="1" id="KW-0472">Membrane</keyword>
<evidence type="ECO:0000256" key="1">
    <source>
        <dbReference type="SAM" id="Phobius"/>
    </source>
</evidence>
<name>A0A919JM90_9ACTN</name>
<reference evidence="2" key="1">
    <citation type="submission" date="2021-01" db="EMBL/GenBank/DDBJ databases">
        <title>Whole genome shotgun sequence of Actinoplanes nipponensis NBRC 14063.</title>
        <authorList>
            <person name="Komaki H."/>
            <person name="Tamura T."/>
        </authorList>
    </citation>
    <scope>NUCLEOTIDE SEQUENCE</scope>
    <source>
        <strain evidence="2">NBRC 14063</strain>
    </source>
</reference>
<dbReference type="Proteomes" id="UP000647172">
    <property type="component" value="Unassembled WGS sequence"/>
</dbReference>
<comment type="caution">
    <text evidence="2">The sequence shown here is derived from an EMBL/GenBank/DDBJ whole genome shotgun (WGS) entry which is preliminary data.</text>
</comment>
<feature type="transmembrane region" description="Helical" evidence="1">
    <location>
        <begin position="15"/>
        <end position="48"/>
    </location>
</feature>
<protein>
    <submittedName>
        <fullName evidence="2">Uncharacterized protein</fullName>
    </submittedName>
</protein>
<gene>
    <name evidence="2" type="ORF">Ani05nite_54440</name>
</gene>
<keyword evidence="1" id="KW-1133">Transmembrane helix</keyword>
<evidence type="ECO:0000313" key="3">
    <source>
        <dbReference type="Proteomes" id="UP000647172"/>
    </source>
</evidence>
<evidence type="ECO:0000313" key="2">
    <source>
        <dbReference type="EMBL" id="GIE51910.1"/>
    </source>
</evidence>
<keyword evidence="3" id="KW-1185">Reference proteome</keyword>
<accession>A0A919JM90</accession>
<organism evidence="2 3">
    <name type="scientific">Actinoplanes nipponensis</name>
    <dbReference type="NCBI Taxonomy" id="135950"/>
    <lineage>
        <taxon>Bacteria</taxon>
        <taxon>Bacillati</taxon>
        <taxon>Actinomycetota</taxon>
        <taxon>Actinomycetes</taxon>
        <taxon>Micromonosporales</taxon>
        <taxon>Micromonosporaceae</taxon>
        <taxon>Actinoplanes</taxon>
    </lineage>
</organism>